<keyword evidence="5" id="KW-1185">Reference proteome</keyword>
<comment type="similarity">
    <text evidence="1">Belongs to the bacterial solute-binding protein ModA family.</text>
</comment>
<name>A0A5C6A0B5_9BACT</name>
<evidence type="ECO:0000256" key="3">
    <source>
        <dbReference type="ARBA" id="ARBA00022729"/>
    </source>
</evidence>
<comment type="caution">
    <text evidence="4">The sequence shown here is derived from an EMBL/GenBank/DDBJ whole genome shotgun (WGS) entry which is preliminary data.</text>
</comment>
<dbReference type="RefSeq" id="WP_146580309.1">
    <property type="nucleotide sequence ID" value="NZ_SJPM01000011.1"/>
</dbReference>
<evidence type="ECO:0000256" key="2">
    <source>
        <dbReference type="ARBA" id="ARBA00022723"/>
    </source>
</evidence>
<dbReference type="Gene3D" id="3.40.190.10">
    <property type="entry name" value="Periplasmic binding protein-like II"/>
    <property type="match status" value="4"/>
</dbReference>
<dbReference type="GO" id="GO:0046872">
    <property type="term" value="F:metal ion binding"/>
    <property type="evidence" value="ECO:0007669"/>
    <property type="project" value="UniProtKB-KW"/>
</dbReference>
<sequence length="508" mass="55089">MNRTVLLMIGSLILLAVTFAALIGGGGSGRNPAEFSSSGGASLNRQPLMVYCAASNRAVMEAIREQYEREYETPIEIQYGPSQTLISSIEVTGVGDLFLPADDSFLAIGREKSLIAETVPISLMQAVVAIRKGNPKSIESFDDLLRDDVRLVLANPETAAVGKVVRQVLDAEDRWSPLEQAAIAYRATVTEVASDLAVGAADAGIVYDAVLHTYPDLNYIELPELLAASSRVAIGVIASTKQPTAALHFARYVSSPDRGLKQYEKHGFRTSGGDAWSDRPELSIFAGSMLRPAIDETITEFEQREGVIVNRVYNGCGILVAQMKAGQHPDAYFACDNEFMNQVHDLFPHPIPVSQNELVILVPKGNPKNIASLKDLAREGLRVGIGHEKQCAMGWITQNTFREGGVQTEIMPNVTVQTPTGDMLVNQLQTGSLDAAVAYLSNAAGASEFLDAVQIRGIECSVATQPWAVSKDSRYPNLAGRLFERIRSMPSQEAFAAEGFRWQVDQAE</sequence>
<dbReference type="Pfam" id="PF13531">
    <property type="entry name" value="SBP_bac_11"/>
    <property type="match status" value="2"/>
</dbReference>
<proteinExistence type="inferred from homology"/>
<evidence type="ECO:0000313" key="4">
    <source>
        <dbReference type="EMBL" id="TWT92628.1"/>
    </source>
</evidence>
<dbReference type="OrthoDB" id="249482at2"/>
<dbReference type="NCBIfam" id="TIGR01256">
    <property type="entry name" value="modA"/>
    <property type="match status" value="1"/>
</dbReference>
<dbReference type="SUPFAM" id="SSF53850">
    <property type="entry name" value="Periplasmic binding protein-like II"/>
    <property type="match status" value="2"/>
</dbReference>
<organism evidence="4 5">
    <name type="scientific">Neorhodopirellula pilleata</name>
    <dbReference type="NCBI Taxonomy" id="2714738"/>
    <lineage>
        <taxon>Bacteria</taxon>
        <taxon>Pseudomonadati</taxon>
        <taxon>Planctomycetota</taxon>
        <taxon>Planctomycetia</taxon>
        <taxon>Pirellulales</taxon>
        <taxon>Pirellulaceae</taxon>
        <taxon>Neorhodopirellula</taxon>
    </lineage>
</organism>
<dbReference type="EMBL" id="SJPM01000011">
    <property type="protein sequence ID" value="TWT92628.1"/>
    <property type="molecule type" value="Genomic_DNA"/>
</dbReference>
<gene>
    <name evidence="4" type="ORF">Pla100_46480</name>
</gene>
<dbReference type="PANTHER" id="PTHR30632">
    <property type="entry name" value="MOLYBDATE-BINDING PERIPLASMIC PROTEIN"/>
    <property type="match status" value="1"/>
</dbReference>
<reference evidence="4 5" key="1">
    <citation type="submission" date="2019-02" db="EMBL/GenBank/DDBJ databases">
        <title>Deep-cultivation of Planctomycetes and their phenomic and genomic characterization uncovers novel biology.</title>
        <authorList>
            <person name="Wiegand S."/>
            <person name="Jogler M."/>
            <person name="Boedeker C."/>
            <person name="Pinto D."/>
            <person name="Vollmers J."/>
            <person name="Rivas-Marin E."/>
            <person name="Kohn T."/>
            <person name="Peeters S.H."/>
            <person name="Heuer A."/>
            <person name="Rast P."/>
            <person name="Oberbeckmann S."/>
            <person name="Bunk B."/>
            <person name="Jeske O."/>
            <person name="Meyerdierks A."/>
            <person name="Storesund J.E."/>
            <person name="Kallscheuer N."/>
            <person name="Luecker S."/>
            <person name="Lage O.M."/>
            <person name="Pohl T."/>
            <person name="Merkel B.J."/>
            <person name="Hornburger P."/>
            <person name="Mueller R.-W."/>
            <person name="Bruemmer F."/>
            <person name="Labrenz M."/>
            <person name="Spormann A.M."/>
            <person name="Op Den Camp H."/>
            <person name="Overmann J."/>
            <person name="Amann R."/>
            <person name="Jetten M.S.M."/>
            <person name="Mascher T."/>
            <person name="Medema M.H."/>
            <person name="Devos D.P."/>
            <person name="Kaster A.-K."/>
            <person name="Ovreas L."/>
            <person name="Rohde M."/>
            <person name="Galperin M.Y."/>
            <person name="Jogler C."/>
        </authorList>
    </citation>
    <scope>NUCLEOTIDE SEQUENCE [LARGE SCALE GENOMIC DNA]</scope>
    <source>
        <strain evidence="4 5">Pla100</strain>
    </source>
</reference>
<dbReference type="GO" id="GO:0015689">
    <property type="term" value="P:molybdate ion transport"/>
    <property type="evidence" value="ECO:0007669"/>
    <property type="project" value="InterPro"/>
</dbReference>
<dbReference type="PANTHER" id="PTHR30632:SF0">
    <property type="entry name" value="SULFATE-BINDING PROTEIN"/>
    <property type="match status" value="1"/>
</dbReference>
<dbReference type="GO" id="GO:0030973">
    <property type="term" value="F:molybdate ion binding"/>
    <property type="evidence" value="ECO:0007669"/>
    <property type="project" value="TreeGrafter"/>
</dbReference>
<accession>A0A5C6A0B5</accession>
<dbReference type="Proteomes" id="UP000316213">
    <property type="component" value="Unassembled WGS sequence"/>
</dbReference>
<dbReference type="InterPro" id="IPR005950">
    <property type="entry name" value="ModA"/>
</dbReference>
<dbReference type="AlphaFoldDB" id="A0A5C6A0B5"/>
<protein>
    <submittedName>
        <fullName evidence="4">Putative binding protein</fullName>
    </submittedName>
</protein>
<keyword evidence="2" id="KW-0479">Metal-binding</keyword>
<evidence type="ECO:0000256" key="1">
    <source>
        <dbReference type="ARBA" id="ARBA00009175"/>
    </source>
</evidence>
<evidence type="ECO:0000313" key="5">
    <source>
        <dbReference type="Proteomes" id="UP000316213"/>
    </source>
</evidence>
<keyword evidence="3" id="KW-0732">Signal</keyword>
<dbReference type="InterPro" id="IPR050682">
    <property type="entry name" value="ModA/WtpA"/>
</dbReference>